<dbReference type="Proteomes" id="UP000318017">
    <property type="component" value="Chromosome"/>
</dbReference>
<proteinExistence type="predicted"/>
<organism evidence="2 3">
    <name type="scientific">Aureliella helgolandensis</name>
    <dbReference type="NCBI Taxonomy" id="2527968"/>
    <lineage>
        <taxon>Bacteria</taxon>
        <taxon>Pseudomonadati</taxon>
        <taxon>Planctomycetota</taxon>
        <taxon>Planctomycetia</taxon>
        <taxon>Pirellulales</taxon>
        <taxon>Pirellulaceae</taxon>
        <taxon>Aureliella</taxon>
    </lineage>
</organism>
<name>A0A518G3W1_9BACT</name>
<reference evidence="2 3" key="1">
    <citation type="submission" date="2019-02" db="EMBL/GenBank/DDBJ databases">
        <title>Deep-cultivation of Planctomycetes and their phenomic and genomic characterization uncovers novel biology.</title>
        <authorList>
            <person name="Wiegand S."/>
            <person name="Jogler M."/>
            <person name="Boedeker C."/>
            <person name="Pinto D."/>
            <person name="Vollmers J."/>
            <person name="Rivas-Marin E."/>
            <person name="Kohn T."/>
            <person name="Peeters S.H."/>
            <person name="Heuer A."/>
            <person name="Rast P."/>
            <person name="Oberbeckmann S."/>
            <person name="Bunk B."/>
            <person name="Jeske O."/>
            <person name="Meyerdierks A."/>
            <person name="Storesund J.E."/>
            <person name="Kallscheuer N."/>
            <person name="Luecker S."/>
            <person name="Lage O.M."/>
            <person name="Pohl T."/>
            <person name="Merkel B.J."/>
            <person name="Hornburger P."/>
            <person name="Mueller R.-W."/>
            <person name="Bruemmer F."/>
            <person name="Labrenz M."/>
            <person name="Spormann A.M."/>
            <person name="Op den Camp H."/>
            <person name="Overmann J."/>
            <person name="Amann R."/>
            <person name="Jetten M.S.M."/>
            <person name="Mascher T."/>
            <person name="Medema M.H."/>
            <person name="Devos D.P."/>
            <person name="Kaster A.-K."/>
            <person name="Ovreas L."/>
            <person name="Rohde M."/>
            <person name="Galperin M.Y."/>
            <person name="Jogler C."/>
        </authorList>
    </citation>
    <scope>NUCLEOTIDE SEQUENCE [LARGE SCALE GENOMIC DNA]</scope>
    <source>
        <strain evidence="2 3">Q31a</strain>
    </source>
</reference>
<evidence type="ECO:0000313" key="2">
    <source>
        <dbReference type="EMBL" id="QDV23288.1"/>
    </source>
</evidence>
<evidence type="ECO:0000313" key="3">
    <source>
        <dbReference type="Proteomes" id="UP000318017"/>
    </source>
</evidence>
<sequence precursor="true">MNRLLKWAVAPVVAIATLSVAGSQEARAQFGIGINIGSYGYSNYQPGYRSYAPIGPAIGYGSTRSSYSHRQHYHGYPSAYPSVGYGNVGYHSSHYRAPSVRGYRGSYGPIVHGHHHHHHCD</sequence>
<dbReference type="EMBL" id="CP036298">
    <property type="protein sequence ID" value="QDV23288.1"/>
    <property type="molecule type" value="Genomic_DNA"/>
</dbReference>
<keyword evidence="1" id="KW-0732">Signal</keyword>
<dbReference type="AlphaFoldDB" id="A0A518G3W1"/>
<feature type="signal peptide" evidence="1">
    <location>
        <begin position="1"/>
        <end position="28"/>
    </location>
</feature>
<gene>
    <name evidence="2" type="ORF">Q31a_15860</name>
</gene>
<evidence type="ECO:0000256" key="1">
    <source>
        <dbReference type="SAM" id="SignalP"/>
    </source>
</evidence>
<dbReference type="RefSeq" id="WP_145076094.1">
    <property type="nucleotide sequence ID" value="NZ_CP036298.1"/>
</dbReference>
<keyword evidence="3" id="KW-1185">Reference proteome</keyword>
<dbReference type="KEGG" id="ahel:Q31a_15860"/>
<protein>
    <submittedName>
        <fullName evidence="2">Uncharacterized protein</fullName>
    </submittedName>
</protein>
<feature type="chain" id="PRO_5021919330" evidence="1">
    <location>
        <begin position="29"/>
        <end position="121"/>
    </location>
</feature>
<accession>A0A518G3W1</accession>